<dbReference type="STRING" id="1111738.GCA_000427905_02209"/>
<gene>
    <name evidence="2" type="ORF">DIU77_011605</name>
    <name evidence="3" type="ORF">DIU77_10015</name>
</gene>
<proteinExistence type="predicted"/>
<organism evidence="3">
    <name type="scientific">Thermocrispum agreste</name>
    <dbReference type="NCBI Taxonomy" id="37925"/>
    <lineage>
        <taxon>Bacteria</taxon>
        <taxon>Bacillati</taxon>
        <taxon>Actinomycetota</taxon>
        <taxon>Actinomycetes</taxon>
        <taxon>Pseudonocardiales</taxon>
        <taxon>Pseudonocardiaceae</taxon>
        <taxon>Thermocrispum</taxon>
    </lineage>
</organism>
<evidence type="ECO:0000259" key="1">
    <source>
        <dbReference type="Pfam" id="PF04230"/>
    </source>
</evidence>
<dbReference type="PANTHER" id="PTHR36836">
    <property type="entry name" value="COLANIC ACID BIOSYNTHESIS PROTEIN WCAK"/>
    <property type="match status" value="1"/>
</dbReference>
<comment type="caution">
    <text evidence="3">The sequence shown here is derived from an EMBL/GenBank/DDBJ whole genome shotgun (WGS) entry which is preliminary data.</text>
</comment>
<feature type="domain" description="Polysaccharide pyruvyl transferase" evidence="1">
    <location>
        <begin position="28"/>
        <end position="339"/>
    </location>
</feature>
<name>A0A2W4JCD8_9PSEU</name>
<evidence type="ECO:0000313" key="2">
    <source>
        <dbReference type="EMBL" id="MFO7192878.1"/>
    </source>
</evidence>
<reference evidence="2" key="4">
    <citation type="submission" date="2023-08" db="EMBL/GenBank/DDBJ databases">
        <authorList>
            <person name="Guima S.E.S."/>
            <person name="Martins L.F."/>
            <person name="Silva A.M."/>
            <person name="Setubal J.C."/>
        </authorList>
    </citation>
    <scope>NUCLEOTIDE SEQUENCE</scope>
    <source>
        <strain evidence="2">ZC4RG45</strain>
    </source>
</reference>
<dbReference type="AlphaFoldDB" id="A0A2W4JCD8"/>
<reference evidence="2 4" key="3">
    <citation type="journal article" date="2021" name="BMC Genomics">
        <title>Genome-resolved metagenome and metatranscriptome analyses of thermophilic composting reveal key bacterial players and their metabolic interactions.</title>
        <authorList>
            <person name="Braga L.P.P."/>
            <person name="Pereira R.V."/>
            <person name="Martins L.F."/>
            <person name="Moura L.M.S."/>
            <person name="Sanchez F.B."/>
            <person name="Patane J.S.L."/>
            <person name="da Silva A.M."/>
            <person name="Setubal J.C."/>
        </authorList>
    </citation>
    <scope>NUCLEOTIDE SEQUENCE [LARGE SCALE GENOMIC DNA]</scope>
    <source>
        <strain evidence="2">ZC4RG45</strain>
    </source>
</reference>
<reference evidence="2" key="1">
    <citation type="submission" date="2018-05" db="EMBL/GenBank/DDBJ databases">
        <authorList>
            <person name="Moura L."/>
            <person name="Setubal J.C."/>
        </authorList>
    </citation>
    <scope>NUCLEOTIDE SEQUENCE</scope>
    <source>
        <strain evidence="2">ZC4RG45</strain>
    </source>
</reference>
<dbReference type="PANTHER" id="PTHR36836:SF1">
    <property type="entry name" value="COLANIC ACID BIOSYNTHESIS PROTEIN WCAK"/>
    <property type="match status" value="1"/>
</dbReference>
<dbReference type="EMBL" id="QGUI01000347">
    <property type="protein sequence ID" value="PZM96922.1"/>
    <property type="molecule type" value="Genomic_DNA"/>
</dbReference>
<sequence>MTLLRFFRKRASPGAARVGMFGILCSGNLGNDGSLEAVVTDLRARYPDVQLGFFCMGPEEASARYGAPATSMQWYEAHAWSTRGLPSAVLKIVGKLLDPFRTFAWVRKYDVVIVPGMGVLETTTPVRPWAFPYSLFWLGVAARQFGTKVALISVGANVIRERVTRWLFAKGAQLADYRSYRDELSRDAVADMGVDVSADKVYPDLAFALPSPSPSRNPAGRVGVGLMAYRGGNEDRQHADELQRNYVETMKKFVHWLFDAGYDVRLFLGDVEDDEVRVEVLADALRYRPDKAASIGAPRATTLGELMEQMANVEIVVATRYHNVLCGLKLGKPTLSISYADKHDVLMSAMGMGEFCVPARSITLDDLIDRFTKLQAVRTERAEQLRERSRQAREELDRQFAVLDRTLFANRARSSP</sequence>
<dbReference type="Proteomes" id="UP000249324">
    <property type="component" value="Unassembled WGS sequence"/>
</dbReference>
<dbReference type="GO" id="GO:0016740">
    <property type="term" value="F:transferase activity"/>
    <property type="evidence" value="ECO:0007669"/>
    <property type="project" value="UniProtKB-KW"/>
</dbReference>
<dbReference type="Pfam" id="PF04230">
    <property type="entry name" value="PS_pyruv_trans"/>
    <property type="match status" value="1"/>
</dbReference>
<dbReference type="EMBL" id="QGUI02000140">
    <property type="protein sequence ID" value="MFO7192878.1"/>
    <property type="molecule type" value="Genomic_DNA"/>
</dbReference>
<dbReference type="InterPro" id="IPR007345">
    <property type="entry name" value="Polysacch_pyruvyl_Trfase"/>
</dbReference>
<keyword evidence="2" id="KW-0808">Transferase</keyword>
<evidence type="ECO:0000313" key="4">
    <source>
        <dbReference type="Proteomes" id="UP000249324"/>
    </source>
</evidence>
<reference evidence="3" key="2">
    <citation type="submission" date="2018-05" db="EMBL/GenBank/DDBJ databases">
        <authorList>
            <person name="Lanie J.A."/>
            <person name="Ng W.-L."/>
            <person name="Kazmierczak K.M."/>
            <person name="Andrzejewski T.M."/>
            <person name="Davidsen T.M."/>
            <person name="Wayne K.J."/>
            <person name="Tettelin H."/>
            <person name="Glass J.I."/>
            <person name="Rusch D."/>
            <person name="Podicherti R."/>
            <person name="Tsui H.-C.T."/>
            <person name="Winkler M.E."/>
        </authorList>
    </citation>
    <scope>NUCLEOTIDE SEQUENCE</scope>
    <source>
        <strain evidence="3">ZC4RG45</strain>
    </source>
</reference>
<protein>
    <submittedName>
        <fullName evidence="2">Polysaccharide pyruvyl transferase family protein</fullName>
    </submittedName>
</protein>
<accession>A0A2W4JCD8</accession>
<evidence type="ECO:0000313" key="3">
    <source>
        <dbReference type="EMBL" id="PZM96922.1"/>
    </source>
</evidence>